<accession>A0A9D1GCZ3</accession>
<evidence type="ECO:0000256" key="1">
    <source>
        <dbReference type="SAM" id="SignalP"/>
    </source>
</evidence>
<sequence length="306" mass="32396">MKKSVTLALLFAGAFTSAAYAQGNLFTPADCDSNGWLWFDTQEKIDKYVGDATSDKLIKSIPTMYQEEVEPDVFEPLYNTISPTVAGVGTDGYLPGVDSTGAAIGTDAKKGAIVLAPASPYTSFNGGSILLQLPSCYHLSVFLSAESSIRPALKGGFGELEPVDCANIKSFIFLSYHGAGQCTWEVQDIENASGFKLNQQQPVTAQILNGNQSSAEMYLQGLKVQVYGEGAGIAGTQADSDHINIAQTGRFISLSREADITVYNAGGKEVLSARAEALDLGALGTGLYIVQARDNNAVSTQKVLIP</sequence>
<organism evidence="2 3">
    <name type="scientific">Candidatus Caccoplasma intestinavium</name>
    <dbReference type="NCBI Taxonomy" id="2840716"/>
    <lineage>
        <taxon>Bacteria</taxon>
        <taxon>Pseudomonadati</taxon>
        <taxon>Bacteroidota</taxon>
        <taxon>Bacteroidia</taxon>
        <taxon>Bacteroidales</taxon>
        <taxon>Bacteroidaceae</taxon>
        <taxon>Bacteroidaceae incertae sedis</taxon>
        <taxon>Candidatus Caccoplasma</taxon>
    </lineage>
</organism>
<proteinExistence type="predicted"/>
<comment type="caution">
    <text evidence="2">The sequence shown here is derived from an EMBL/GenBank/DDBJ whole genome shotgun (WGS) entry which is preliminary data.</text>
</comment>
<feature type="signal peptide" evidence="1">
    <location>
        <begin position="1"/>
        <end position="21"/>
    </location>
</feature>
<reference evidence="2" key="2">
    <citation type="journal article" date="2021" name="PeerJ">
        <title>Extensive microbial diversity within the chicken gut microbiome revealed by metagenomics and culture.</title>
        <authorList>
            <person name="Gilroy R."/>
            <person name="Ravi A."/>
            <person name="Getino M."/>
            <person name="Pursley I."/>
            <person name="Horton D.L."/>
            <person name="Alikhan N.F."/>
            <person name="Baker D."/>
            <person name="Gharbi K."/>
            <person name="Hall N."/>
            <person name="Watson M."/>
            <person name="Adriaenssens E.M."/>
            <person name="Foster-Nyarko E."/>
            <person name="Jarju S."/>
            <person name="Secka A."/>
            <person name="Antonio M."/>
            <person name="Oren A."/>
            <person name="Chaudhuri R.R."/>
            <person name="La Ragione R."/>
            <person name="Hildebrand F."/>
            <person name="Pallen M.J."/>
        </authorList>
    </citation>
    <scope>NUCLEOTIDE SEQUENCE</scope>
    <source>
        <strain evidence="2">21143</strain>
    </source>
</reference>
<gene>
    <name evidence="2" type="ORF">IAD06_00835</name>
</gene>
<reference evidence="2" key="1">
    <citation type="submission" date="2020-10" db="EMBL/GenBank/DDBJ databases">
        <authorList>
            <person name="Gilroy R."/>
        </authorList>
    </citation>
    <scope>NUCLEOTIDE SEQUENCE</scope>
    <source>
        <strain evidence="2">21143</strain>
    </source>
</reference>
<dbReference type="EMBL" id="DVKT01000006">
    <property type="protein sequence ID" value="HIT38571.1"/>
    <property type="molecule type" value="Genomic_DNA"/>
</dbReference>
<dbReference type="Proteomes" id="UP000886722">
    <property type="component" value="Unassembled WGS sequence"/>
</dbReference>
<feature type="chain" id="PRO_5039313965" evidence="1">
    <location>
        <begin position="22"/>
        <end position="306"/>
    </location>
</feature>
<dbReference type="AlphaFoldDB" id="A0A9D1GCZ3"/>
<protein>
    <submittedName>
        <fullName evidence="2">T9SS type A sorting domain-containing protein</fullName>
    </submittedName>
</protein>
<name>A0A9D1GCZ3_9BACT</name>
<dbReference type="NCBIfam" id="TIGR04183">
    <property type="entry name" value="Por_Secre_tail"/>
    <property type="match status" value="1"/>
</dbReference>
<keyword evidence="1" id="KW-0732">Signal</keyword>
<dbReference type="InterPro" id="IPR026444">
    <property type="entry name" value="Secre_tail"/>
</dbReference>
<evidence type="ECO:0000313" key="3">
    <source>
        <dbReference type="Proteomes" id="UP000886722"/>
    </source>
</evidence>
<evidence type="ECO:0000313" key="2">
    <source>
        <dbReference type="EMBL" id="HIT38571.1"/>
    </source>
</evidence>